<name>F2F3X4_SOLSS</name>
<dbReference type="EMBL" id="AP012157">
    <property type="protein sequence ID" value="BAK17772.1"/>
    <property type="molecule type" value="Genomic_DNA"/>
</dbReference>
<dbReference type="PROSITE" id="PS51272">
    <property type="entry name" value="SLH"/>
    <property type="match status" value="1"/>
</dbReference>
<evidence type="ECO:0000259" key="3">
    <source>
        <dbReference type="PROSITE" id="PS51272"/>
    </source>
</evidence>
<keyword evidence="5" id="KW-1185">Reference proteome</keyword>
<evidence type="ECO:0000256" key="2">
    <source>
        <dbReference type="SAM" id="SignalP"/>
    </source>
</evidence>
<dbReference type="InterPro" id="IPR001119">
    <property type="entry name" value="SLH_dom"/>
</dbReference>
<dbReference type="AlphaFoldDB" id="F2F3X4"/>
<protein>
    <recommendedName>
        <fullName evidence="3">SLH domain-containing protein</fullName>
    </recommendedName>
</protein>
<gene>
    <name evidence="4" type="ordered locus">SSIL_3349</name>
</gene>
<feature type="domain" description="SLH" evidence="3">
    <location>
        <begin position="29"/>
        <end position="92"/>
    </location>
</feature>
<dbReference type="PATRIC" id="fig|1002809.3.peg.3393"/>
<accession>F2F3X4</accession>
<organism evidence="4 5">
    <name type="scientific">Solibacillus silvestris (strain StLB046)</name>
    <name type="common">Bacillus silvestris</name>
    <dbReference type="NCBI Taxonomy" id="1002809"/>
    <lineage>
        <taxon>Bacteria</taxon>
        <taxon>Bacillati</taxon>
        <taxon>Bacillota</taxon>
        <taxon>Bacilli</taxon>
        <taxon>Bacillales</taxon>
        <taxon>Caryophanaceae</taxon>
        <taxon>Solibacillus</taxon>
    </lineage>
</organism>
<dbReference type="eggNOG" id="COG4196">
    <property type="taxonomic scope" value="Bacteria"/>
</dbReference>
<feature type="signal peptide" evidence="2">
    <location>
        <begin position="1"/>
        <end position="31"/>
    </location>
</feature>
<dbReference type="SUPFAM" id="SSF49373">
    <property type="entry name" value="Invasin/intimin cell-adhesion fragments"/>
    <property type="match status" value="1"/>
</dbReference>
<feature type="chain" id="PRO_5003282376" description="SLH domain-containing protein" evidence="2">
    <location>
        <begin position="32"/>
        <end position="1107"/>
    </location>
</feature>
<evidence type="ECO:0000313" key="5">
    <source>
        <dbReference type="Proteomes" id="UP000006691"/>
    </source>
</evidence>
<dbReference type="InterPro" id="IPR014755">
    <property type="entry name" value="Cu-Rt/internalin_Ig-like"/>
</dbReference>
<dbReference type="STRING" id="1002809.SSIL_3349"/>
<dbReference type="Gene3D" id="2.60.40.1220">
    <property type="match status" value="1"/>
</dbReference>
<dbReference type="Pfam" id="PF00395">
    <property type="entry name" value="SLH"/>
    <property type="match status" value="1"/>
</dbReference>
<keyword evidence="1 2" id="KW-0732">Signal</keyword>
<dbReference type="HOGENOM" id="CLU_282262_0_0_9"/>
<dbReference type="KEGG" id="siv:SSIL_3349"/>
<proteinExistence type="predicted"/>
<dbReference type="InterPro" id="IPR008964">
    <property type="entry name" value="Invasin/intimin_cell_adhesion"/>
</dbReference>
<dbReference type="RefSeq" id="WP_014824714.1">
    <property type="nucleotide sequence ID" value="NC_018065.1"/>
</dbReference>
<reference evidence="4 5" key="2">
    <citation type="journal article" date="2012" name="J. Biosci. Bioeng.">
        <title>Complete genome sequence and characterization of the N-acylhomoserine lactone-degrading gene of the potato leaf-associated Solibacillus silvestris.</title>
        <authorList>
            <person name="Morohoshi T."/>
            <person name="Tominaga Y."/>
            <person name="Someya N."/>
            <person name="Ikeda T."/>
        </authorList>
    </citation>
    <scope>NUCLEOTIDE SEQUENCE [LARGE SCALE GENOMIC DNA]</scope>
    <source>
        <strain evidence="4 5">StLB046</strain>
    </source>
</reference>
<dbReference type="Proteomes" id="UP000006691">
    <property type="component" value="Chromosome"/>
</dbReference>
<evidence type="ECO:0000313" key="4">
    <source>
        <dbReference type="EMBL" id="BAK17772.1"/>
    </source>
</evidence>
<evidence type="ECO:0000256" key="1">
    <source>
        <dbReference type="ARBA" id="ARBA00022729"/>
    </source>
</evidence>
<sequence length="1107" mass="117159">MANQPKKYKKFVATAATATLVASAIVPVASAASLTDIAGNTHEEAINSLVDAKVISGYPDGTFQPNKTLTRSDVVKLLGKYLESKGHEVPADYKTNVRFNDLTSASNDELLKYAAVVYDAGVFNGSNGNLLAGDNITRENMAVVLVRAFDTLNNIDLVSYVQDQDYKKDVKDLYTAKSEARSAIEVLDFFDITNPAVSNFNPKGSTTRGQFATFLYKTINTDFSAVTGVANSAVSEIKAINNTTVEVTFKDAVDNIEALDFTIEGLEVKNAVVKQTDAKTVVLTTAAQTGDTVYTLNVNAAKAGTFKGISAVVPTAVTMTTPSVQGKLGQQVTVKAQVTVAEGQSKAGIPVTLYVPGSADGIKAPVTVEAITNAEGVATHTYTRYAATTDAVTVYATGDRSKFATGYVFWGVDTILSITEVTEGATVNNGANKTYKVTYKNPTSGLVEANKTLNVSFAENINVTADKVKNASVNGVNVKQLSNGTVVEAAQITTDSKGEATFTVSGTNTEVTPVVYVGETIYTSSNSNVVSGHSKKYEASSLQATAPKVKFAAVQADYTIELTRDGGEVAAIGHLNGRKYNVLVKGKDGKVAANEVVNVAFNEDIDRVIGTETSAEFIQLNDDGDKVGYRGDKITVKTNSKGEASFYIGNNVLNSYATPVAWIDINSANAKEGQLDEGEPTIVGQISYFQNPYVDGAGIKVTDRAGKKKTKFDNEGPAVFNVNLTNQSGEEYILGTGESIRSVSYTVFNTGANDVYVMEGSSKRVISPNRSYTLTNFGTGNLEVFSDEGKSTSVKVVATGVARYYDEDLRTIKDFNFNAKEATATFTNSVTVTAPYTGYVTQFNAADSGSNSNSLWFADKNPIKYTGDNVKYYGANGNEIFGEQAWENYLTTLVGKGIQVSYSKDGDNTLFKVVSVIDNPTAGTGLVKLGTTTPPAPEFTSTTNVATVNDVNTLGLVGTTATSSDTSVATVAIADGKIAITSVKAGNATITVKNDAGHAATVAVTVNTKGEITLAPVVKYEEQGEEKVTLKDLGFTPTNNIFNGTTIVTVKASTLSADLAGKTLSVTIDGTEHKFVPNAINADNLNITVPTASFDQAKFEALEVTAK</sequence>
<reference evidence="5" key="1">
    <citation type="submission" date="2011-04" db="EMBL/GenBank/DDBJ databases">
        <title>Genome sequence of Solibacillus silvestris StLB046.</title>
        <authorList>
            <person name="Morohoshi T."/>
            <person name="Someya N."/>
            <person name="Ikeda T."/>
        </authorList>
    </citation>
    <scope>NUCLEOTIDE SEQUENCE [LARGE SCALE GENOMIC DNA]</scope>
    <source>
        <strain evidence="5">StLB046</strain>
    </source>
</reference>